<evidence type="ECO:0000259" key="1">
    <source>
        <dbReference type="PROSITE" id="PS51819"/>
    </source>
</evidence>
<dbReference type="Proteomes" id="UP000051820">
    <property type="component" value="Unassembled WGS sequence"/>
</dbReference>
<evidence type="ECO:0000313" key="3">
    <source>
        <dbReference type="Proteomes" id="UP000051820"/>
    </source>
</evidence>
<dbReference type="SUPFAM" id="SSF54593">
    <property type="entry name" value="Glyoxalase/Bleomycin resistance protein/Dihydroxybiphenyl dioxygenase"/>
    <property type="match status" value="2"/>
</dbReference>
<feature type="domain" description="VOC" evidence="1">
    <location>
        <begin position="149"/>
        <end position="258"/>
    </location>
</feature>
<dbReference type="eggNOG" id="COG0346">
    <property type="taxonomic scope" value="Bacteria"/>
</dbReference>
<dbReference type="RefSeq" id="WP_076625527.1">
    <property type="nucleotide sequence ID" value="NZ_AZGF01000004.1"/>
</dbReference>
<comment type="caution">
    <text evidence="2">The sequence shown here is derived from an EMBL/GenBank/DDBJ whole genome shotgun (WGS) entry which is preliminary data.</text>
</comment>
<dbReference type="InterPro" id="IPR052537">
    <property type="entry name" value="Extradiol_RC_dioxygenase"/>
</dbReference>
<dbReference type="InterPro" id="IPR029068">
    <property type="entry name" value="Glyas_Bleomycin-R_OHBP_Dase"/>
</dbReference>
<dbReference type="STRING" id="1423807.FD16_GL001672"/>
<dbReference type="InterPro" id="IPR004360">
    <property type="entry name" value="Glyas_Fos-R_dOase_dom"/>
</dbReference>
<evidence type="ECO:0000313" key="2">
    <source>
        <dbReference type="EMBL" id="KRM12986.1"/>
    </source>
</evidence>
<dbReference type="PANTHER" id="PTHR36110">
    <property type="entry name" value="RING-CLEAVING DIOXYGENASE MHQE-RELATED"/>
    <property type="match status" value="1"/>
</dbReference>
<name>A0A0R1W5U7_9LACO</name>
<accession>A0A0R1W5U7</accession>
<gene>
    <name evidence="2" type="ORF">FD16_GL001672</name>
</gene>
<dbReference type="InterPro" id="IPR037523">
    <property type="entry name" value="VOC_core"/>
</dbReference>
<proteinExistence type="predicted"/>
<dbReference type="PATRIC" id="fig|1423807.3.peg.1713"/>
<dbReference type="EMBL" id="AZGF01000004">
    <property type="protein sequence ID" value="KRM12986.1"/>
    <property type="molecule type" value="Genomic_DNA"/>
</dbReference>
<dbReference type="OrthoDB" id="9785698at2"/>
<dbReference type="PANTHER" id="PTHR36110:SF4">
    <property type="entry name" value="RING-CLEAVING DIOXYGENASE MHQA-RELATED"/>
    <property type="match status" value="1"/>
</dbReference>
<dbReference type="PROSITE" id="PS51819">
    <property type="entry name" value="VOC"/>
    <property type="match status" value="1"/>
</dbReference>
<dbReference type="Pfam" id="PF00903">
    <property type="entry name" value="Glyoxalase"/>
    <property type="match status" value="2"/>
</dbReference>
<keyword evidence="3" id="KW-1185">Reference proteome</keyword>
<protein>
    <submittedName>
        <fullName evidence="2">Bleomycin resistance protein</fullName>
    </submittedName>
</protein>
<organism evidence="2 3">
    <name type="scientific">Paucilactobacillus suebicus DSM 5007 = KCTC 3549</name>
    <dbReference type="NCBI Taxonomy" id="1423807"/>
    <lineage>
        <taxon>Bacteria</taxon>
        <taxon>Bacillati</taxon>
        <taxon>Bacillota</taxon>
        <taxon>Bacilli</taxon>
        <taxon>Lactobacillales</taxon>
        <taxon>Lactobacillaceae</taxon>
        <taxon>Paucilactobacillus</taxon>
    </lineage>
</organism>
<dbReference type="Gene3D" id="3.10.180.10">
    <property type="entry name" value="2,3-Dihydroxybiphenyl 1,2-Dioxygenase, domain 1"/>
    <property type="match status" value="2"/>
</dbReference>
<reference evidence="2 3" key="1">
    <citation type="journal article" date="2015" name="Genome Announc.">
        <title>Expanding the biotechnology potential of lactobacilli through comparative genomics of 213 strains and associated genera.</title>
        <authorList>
            <person name="Sun Z."/>
            <person name="Harris H.M."/>
            <person name="McCann A."/>
            <person name="Guo C."/>
            <person name="Argimon S."/>
            <person name="Zhang W."/>
            <person name="Yang X."/>
            <person name="Jeffery I.B."/>
            <person name="Cooney J.C."/>
            <person name="Kagawa T.F."/>
            <person name="Liu W."/>
            <person name="Song Y."/>
            <person name="Salvetti E."/>
            <person name="Wrobel A."/>
            <person name="Rasinkangas P."/>
            <person name="Parkhill J."/>
            <person name="Rea M.C."/>
            <person name="O'Sullivan O."/>
            <person name="Ritari J."/>
            <person name="Douillard F.P."/>
            <person name="Paul Ross R."/>
            <person name="Yang R."/>
            <person name="Briner A.E."/>
            <person name="Felis G.E."/>
            <person name="de Vos W.M."/>
            <person name="Barrangou R."/>
            <person name="Klaenhammer T.R."/>
            <person name="Caufield P.W."/>
            <person name="Cui Y."/>
            <person name="Zhang H."/>
            <person name="O'Toole P.W."/>
        </authorList>
    </citation>
    <scope>NUCLEOTIDE SEQUENCE [LARGE SCALE GENOMIC DNA]</scope>
    <source>
        <strain evidence="2 3">DSM 5007</strain>
    </source>
</reference>
<dbReference type="AlphaFoldDB" id="A0A0R1W5U7"/>
<sequence>MMKIHHISTLASQFKPNLNFYTKVLGLRLVKNTVNQENPSMRHVFYGDYLGSPGTVLTFFIVPLLGKRTDGNHYINSVTMQIPRGSFQWWAAWLTKNDIVFHQTNSLLTFDDPDQFTITLTEGPAMLAEKQINSQSLVPADKQIVQILGTSWAGPAIVNSATFFHDFLSTNTDDQKVDLDNNQFIKLVQTNEPTKRTRFGRGSVDHLALQVDSEDELFAYWQKTVQQGWQLEIYRDRHWFKSIYLRDPSNNRLELATTSPGFTIDEQLDDLGTSLVLPPWLENKRAVIEDQLS</sequence>